<dbReference type="Pfam" id="PF20626">
    <property type="entry name" value="EGF_Sp38_C"/>
    <property type="match status" value="1"/>
</dbReference>
<dbReference type="Proteomes" id="UP000694412">
    <property type="component" value="Chromosome 2"/>
</dbReference>
<accession>A0A8C2YDE9</accession>
<name>A0A8C2YDE9_COTJA</name>
<evidence type="ECO:0000256" key="5">
    <source>
        <dbReference type="ARBA" id="ARBA00023180"/>
    </source>
</evidence>
<keyword evidence="4" id="KW-0964">Secreted</keyword>
<reference evidence="9" key="1">
    <citation type="submission" date="2015-11" db="EMBL/GenBank/DDBJ databases">
        <authorList>
            <consortium name="International Coturnix japonica Genome Analysis Consortium"/>
            <person name="Warren W."/>
            <person name="Burt D.W."/>
            <person name="Antin P.B."/>
            <person name="Lanford R."/>
            <person name="Gros J."/>
            <person name="Wilson R.K."/>
        </authorList>
    </citation>
    <scope>NUCLEOTIDE SEQUENCE [LARGE SCALE GENOMIC DNA]</scope>
</reference>
<dbReference type="GO" id="GO:0002199">
    <property type="term" value="C:zona pellucida receptor complex"/>
    <property type="evidence" value="ECO:0007669"/>
    <property type="project" value="TreeGrafter"/>
</dbReference>
<dbReference type="InterPro" id="IPR048805">
    <property type="entry name" value="ZPBP1/2_C"/>
</dbReference>
<evidence type="ECO:0000256" key="4">
    <source>
        <dbReference type="ARBA" id="ARBA00022525"/>
    </source>
</evidence>
<gene>
    <name evidence="9" type="primary">ZPBP</name>
</gene>
<comment type="subcellular location">
    <subcellularLocation>
        <location evidence="1">Cytoplasmic vesicle</location>
        <location evidence="1">Secretory vesicle</location>
        <location evidence="1">Acrosome</location>
    </subcellularLocation>
    <subcellularLocation>
        <location evidence="2">Secreted</location>
    </subcellularLocation>
</comment>
<keyword evidence="6" id="KW-0968">Cytoplasmic vesicle</keyword>
<evidence type="ECO:0000259" key="7">
    <source>
        <dbReference type="Pfam" id="PF07354"/>
    </source>
</evidence>
<keyword evidence="10" id="KW-1185">Reference proteome</keyword>
<dbReference type="GO" id="GO:0001669">
    <property type="term" value="C:acrosomal vesicle"/>
    <property type="evidence" value="ECO:0007669"/>
    <property type="project" value="UniProtKB-SubCell"/>
</dbReference>
<evidence type="ECO:0000256" key="2">
    <source>
        <dbReference type="ARBA" id="ARBA00004613"/>
    </source>
</evidence>
<evidence type="ECO:0000256" key="6">
    <source>
        <dbReference type="ARBA" id="ARBA00023329"/>
    </source>
</evidence>
<evidence type="ECO:0000313" key="9">
    <source>
        <dbReference type="Ensembl" id="ENSCJPP00005018274.1"/>
    </source>
</evidence>
<dbReference type="GO" id="GO:0001675">
    <property type="term" value="P:acrosome assembly"/>
    <property type="evidence" value="ECO:0007669"/>
    <property type="project" value="TreeGrafter"/>
</dbReference>
<dbReference type="GO" id="GO:0005576">
    <property type="term" value="C:extracellular region"/>
    <property type="evidence" value="ECO:0007669"/>
    <property type="project" value="UniProtKB-SubCell"/>
</dbReference>
<sequence length="326" mass="36852">SVLFAFSETCNSSVDAIVLFYLLTVQCSRSAESRSNSLRIVGSILSPVKVYVKLDHSSPHILCVTNHLRNSELIDPIFRWKGPHGYLSSENSSVQISPAGTLIFEHFSSDLSGVYTCSLVYKLIAEQPDKRLTIKYHIYAYSDPQYYYELTAKYHAAPCNSLHNTSFGKTLLQILSKLVADLSCEVSLIKSKCHHVKMQRGGLQDEMFFTFSVMCLETEDNKLCSQRACDVPHRLNEAKNLIEKFFKREVEIRKESSEPLPEIYYIEGTLQMVWVDRCYPGYGMSAVRHPDCPECCVVCSPRSYNPSDGIHCLQCDTSLIYGATTC</sequence>
<evidence type="ECO:0000256" key="1">
    <source>
        <dbReference type="ARBA" id="ARBA00004218"/>
    </source>
</evidence>
<dbReference type="PANTHER" id="PTHR15443">
    <property type="entry name" value="ZONA PELLUCIDA BINDING PROTEIN SP38"/>
    <property type="match status" value="1"/>
</dbReference>
<protein>
    <submittedName>
        <fullName evidence="9">Zona pellucida binding protein</fullName>
    </submittedName>
</protein>
<comment type="similarity">
    <text evidence="3">Belongs to the zona pellucida-binding protein Sp38 family.</text>
</comment>
<dbReference type="GeneTree" id="ENSGT00520000055647"/>
<evidence type="ECO:0000259" key="8">
    <source>
        <dbReference type="Pfam" id="PF20626"/>
    </source>
</evidence>
<dbReference type="PANTHER" id="PTHR15443:SF5">
    <property type="entry name" value="ZONA PELLUCIDA-BINDING PROTEIN 1"/>
    <property type="match status" value="1"/>
</dbReference>
<reference evidence="9" key="2">
    <citation type="submission" date="2025-08" db="UniProtKB">
        <authorList>
            <consortium name="Ensembl"/>
        </authorList>
    </citation>
    <scope>IDENTIFICATION</scope>
</reference>
<evidence type="ECO:0000313" key="10">
    <source>
        <dbReference type="Proteomes" id="UP000694412"/>
    </source>
</evidence>
<dbReference type="Pfam" id="PF07354">
    <property type="entry name" value="Sp38"/>
    <property type="match status" value="1"/>
</dbReference>
<feature type="domain" description="Zona-pellucida-binding protein 1/2 C-terminal" evidence="8">
    <location>
        <begin position="278"/>
        <end position="326"/>
    </location>
</feature>
<dbReference type="InterPro" id="IPR048806">
    <property type="entry name" value="ZPBP1/2_N"/>
</dbReference>
<reference evidence="9" key="3">
    <citation type="submission" date="2025-09" db="UniProtKB">
        <authorList>
            <consortium name="Ensembl"/>
        </authorList>
    </citation>
    <scope>IDENTIFICATION</scope>
</reference>
<dbReference type="GO" id="GO:0007339">
    <property type="term" value="P:binding of sperm to zona pellucida"/>
    <property type="evidence" value="ECO:0007669"/>
    <property type="project" value="InterPro"/>
</dbReference>
<proteinExistence type="inferred from homology"/>
<organism evidence="9 10">
    <name type="scientific">Coturnix japonica</name>
    <name type="common">Japanese quail</name>
    <name type="synonym">Coturnix coturnix japonica</name>
    <dbReference type="NCBI Taxonomy" id="93934"/>
    <lineage>
        <taxon>Eukaryota</taxon>
        <taxon>Metazoa</taxon>
        <taxon>Chordata</taxon>
        <taxon>Craniata</taxon>
        <taxon>Vertebrata</taxon>
        <taxon>Euteleostomi</taxon>
        <taxon>Archelosauria</taxon>
        <taxon>Archosauria</taxon>
        <taxon>Dinosauria</taxon>
        <taxon>Saurischia</taxon>
        <taxon>Theropoda</taxon>
        <taxon>Coelurosauria</taxon>
        <taxon>Aves</taxon>
        <taxon>Neognathae</taxon>
        <taxon>Galloanserae</taxon>
        <taxon>Galliformes</taxon>
        <taxon>Phasianidae</taxon>
        <taxon>Perdicinae</taxon>
        <taxon>Coturnix</taxon>
    </lineage>
</organism>
<dbReference type="InterPro" id="IPR010857">
    <property type="entry name" value="Sp38-bd"/>
</dbReference>
<keyword evidence="5" id="KW-0325">Glycoprotein</keyword>
<dbReference type="Ensembl" id="ENSCJPT00005025471.1">
    <property type="protein sequence ID" value="ENSCJPP00005018274.1"/>
    <property type="gene ID" value="ENSCJPG00005014894.1"/>
</dbReference>
<feature type="domain" description="Zona-pellucida-binding protein 1/2 N-terminal" evidence="7">
    <location>
        <begin position="47"/>
        <end position="142"/>
    </location>
</feature>
<evidence type="ECO:0000256" key="3">
    <source>
        <dbReference type="ARBA" id="ARBA00007196"/>
    </source>
</evidence>
<dbReference type="AlphaFoldDB" id="A0A8C2YDE9"/>